<gene>
    <name evidence="7" type="ORF">OOU_Y34scaffold00619g34</name>
</gene>
<keyword evidence="6" id="KW-0812">Transmembrane</keyword>
<dbReference type="Pfam" id="PF01470">
    <property type="entry name" value="Peptidase_C15"/>
    <property type="match status" value="1"/>
</dbReference>
<evidence type="ECO:0000256" key="4">
    <source>
        <dbReference type="ARBA" id="ARBA00022807"/>
    </source>
</evidence>
<feature type="compositionally biased region" description="Low complexity" evidence="5">
    <location>
        <begin position="144"/>
        <end position="155"/>
    </location>
</feature>
<dbReference type="InterPro" id="IPR036440">
    <property type="entry name" value="Peptidase_C15-like_sf"/>
</dbReference>
<dbReference type="InterPro" id="IPR016125">
    <property type="entry name" value="Peptidase_C15-like"/>
</dbReference>
<protein>
    <recommendedName>
        <fullName evidence="8">Peptidase C15, pyroglutamyl peptidase I-like protein</fullName>
    </recommendedName>
</protein>
<evidence type="ECO:0000256" key="5">
    <source>
        <dbReference type="SAM" id="MobiDB-lite"/>
    </source>
</evidence>
<dbReference type="SUPFAM" id="SSF53182">
    <property type="entry name" value="Pyrrolidone carboxyl peptidase (pyroglutamate aminopeptidase)"/>
    <property type="match status" value="1"/>
</dbReference>
<dbReference type="PANTHER" id="PTHR23402:SF1">
    <property type="entry name" value="PYROGLUTAMYL-PEPTIDASE I"/>
    <property type="match status" value="1"/>
</dbReference>
<reference evidence="7" key="1">
    <citation type="journal article" date="2012" name="PLoS Genet.">
        <title>Comparative analysis of the genomes of two field isolates of the rice blast fungus Magnaporthe oryzae.</title>
        <authorList>
            <person name="Xue M."/>
            <person name="Yang J."/>
            <person name="Li Z."/>
            <person name="Hu S."/>
            <person name="Yao N."/>
            <person name="Dean R.A."/>
            <person name="Zhao W."/>
            <person name="Shen M."/>
            <person name="Zhang H."/>
            <person name="Li C."/>
            <person name="Liu L."/>
            <person name="Cao L."/>
            <person name="Xu X."/>
            <person name="Xing Y."/>
            <person name="Hsiang T."/>
            <person name="Zhang Z."/>
            <person name="Xu J.R."/>
            <person name="Peng Y.L."/>
        </authorList>
    </citation>
    <scope>NUCLEOTIDE SEQUENCE</scope>
    <source>
        <strain evidence="7">Y34</strain>
    </source>
</reference>
<proteinExistence type="inferred from homology"/>
<feature type="region of interest" description="Disordered" evidence="5">
    <location>
        <begin position="94"/>
        <end position="115"/>
    </location>
</feature>
<evidence type="ECO:0000256" key="6">
    <source>
        <dbReference type="SAM" id="Phobius"/>
    </source>
</evidence>
<feature type="transmembrane region" description="Helical" evidence="6">
    <location>
        <begin position="12"/>
        <end position="34"/>
    </location>
</feature>
<dbReference type="GO" id="GO:0008234">
    <property type="term" value="F:cysteine-type peptidase activity"/>
    <property type="evidence" value="ECO:0007669"/>
    <property type="project" value="UniProtKB-KW"/>
</dbReference>
<keyword evidence="6" id="KW-1133">Transmembrane helix</keyword>
<feature type="compositionally biased region" description="Basic and acidic residues" evidence="5">
    <location>
        <begin position="344"/>
        <end position="363"/>
    </location>
</feature>
<feature type="region of interest" description="Disordered" evidence="5">
    <location>
        <begin position="138"/>
        <end position="161"/>
    </location>
</feature>
<evidence type="ECO:0000313" key="7">
    <source>
        <dbReference type="EMBL" id="ELQ37061.1"/>
    </source>
</evidence>
<dbReference type="EMBL" id="JH794030">
    <property type="protein sequence ID" value="ELQ37061.1"/>
    <property type="molecule type" value="Genomic_DNA"/>
</dbReference>
<dbReference type="GO" id="GO:0006508">
    <property type="term" value="P:proteolysis"/>
    <property type="evidence" value="ECO:0007669"/>
    <property type="project" value="UniProtKB-KW"/>
</dbReference>
<name>A0AA97NVG0_PYRO3</name>
<evidence type="ECO:0000256" key="1">
    <source>
        <dbReference type="ARBA" id="ARBA00006641"/>
    </source>
</evidence>
<keyword evidence="4" id="KW-0788">Thiol protease</keyword>
<keyword evidence="3" id="KW-0378">Hydrolase</keyword>
<dbReference type="Proteomes" id="UP000011086">
    <property type="component" value="Unassembled WGS sequence"/>
</dbReference>
<accession>A0AA97NVG0</accession>
<feature type="region of interest" description="Disordered" evidence="5">
    <location>
        <begin position="310"/>
        <end position="391"/>
    </location>
</feature>
<sequence>MGSSGSLDPEELTVVVTGFGTIAFVIGVCAWKLVPVLEAKWPTLQRSLARARRDGSAHMSVAFKGTCNPFREEYPVNPAWEITRLLPDYLPPPPGKTAMQHRRSDDDAPPLPPVRIQKYPSPIRVNYQTVRELVPRLWGDEPGEQPAAATEPQQQGSGGPKIDLMIHIGMAGPRRYHSIERRGHRDGYRGLDVDGLPLSDEERHAREGDKWIWHGLPHEIETDLLLDDVLDRWKGYVPWDADVRISEDAGRYLCDFIYYSSLAHLHRKGDHRRVVFLHVPVDVTDEALRKGVDLTLQLIRSALESERSGLAAERRDTRARKKDDDQRLRALHEQQQRAQWQQDQELREQRQRERDAGKQKQAEDGGAAAGGGEGVKDQLWYVDQPDDAAKQ</sequence>
<dbReference type="Gene3D" id="3.40.630.20">
    <property type="entry name" value="Peptidase C15, pyroglutamyl peptidase I-like"/>
    <property type="match status" value="1"/>
</dbReference>
<keyword evidence="2" id="KW-0645">Protease</keyword>
<dbReference type="PANTHER" id="PTHR23402">
    <property type="entry name" value="PROTEASE FAMILY C15 PYROGLUTAMYL-PEPTIDASE I-RELATED"/>
    <property type="match status" value="1"/>
</dbReference>
<keyword evidence="6" id="KW-0472">Membrane</keyword>
<evidence type="ECO:0000256" key="3">
    <source>
        <dbReference type="ARBA" id="ARBA00022801"/>
    </source>
</evidence>
<organism evidence="7">
    <name type="scientific">Pyricularia oryzae (strain Y34)</name>
    <name type="common">Rice blast fungus</name>
    <name type="synonym">Magnaporthe oryzae</name>
    <dbReference type="NCBI Taxonomy" id="1143189"/>
    <lineage>
        <taxon>Eukaryota</taxon>
        <taxon>Fungi</taxon>
        <taxon>Dikarya</taxon>
        <taxon>Ascomycota</taxon>
        <taxon>Pezizomycotina</taxon>
        <taxon>Sordariomycetes</taxon>
        <taxon>Sordariomycetidae</taxon>
        <taxon>Magnaporthales</taxon>
        <taxon>Pyriculariaceae</taxon>
        <taxon>Pyricularia</taxon>
    </lineage>
</organism>
<feature type="compositionally biased region" description="Basic and acidic residues" evidence="5">
    <location>
        <begin position="310"/>
        <end position="335"/>
    </location>
</feature>
<evidence type="ECO:0000256" key="2">
    <source>
        <dbReference type="ARBA" id="ARBA00022670"/>
    </source>
</evidence>
<evidence type="ECO:0008006" key="8">
    <source>
        <dbReference type="Google" id="ProtNLM"/>
    </source>
</evidence>
<dbReference type="AlphaFoldDB" id="A0AA97NVG0"/>
<comment type="similarity">
    <text evidence="1">Belongs to the peptidase C15 family.</text>
</comment>